<reference evidence="2 3" key="1">
    <citation type="submission" date="2019-07" db="EMBL/GenBank/DDBJ databases">
        <title>Genomic Encyclopedia of Type Strains, Phase IV (KMG-IV): sequencing the most valuable type-strain genomes for metagenomic binning, comparative biology and taxonomic classification.</title>
        <authorList>
            <person name="Goeker M."/>
        </authorList>
    </citation>
    <scope>NUCLEOTIDE SEQUENCE [LARGE SCALE GENOMIC DNA]</scope>
    <source>
        <strain evidence="2 3">DSM 44831</strain>
    </source>
</reference>
<dbReference type="Pfam" id="PF13460">
    <property type="entry name" value="NAD_binding_10"/>
    <property type="match status" value="1"/>
</dbReference>
<name>A0ABQ6YL78_9NOCA</name>
<evidence type="ECO:0000313" key="2">
    <source>
        <dbReference type="EMBL" id="KAF0846552.1"/>
    </source>
</evidence>
<dbReference type="Gene3D" id="3.40.50.720">
    <property type="entry name" value="NAD(P)-binding Rossmann-like Domain"/>
    <property type="match status" value="1"/>
</dbReference>
<dbReference type="SUPFAM" id="SSF51735">
    <property type="entry name" value="NAD(P)-binding Rossmann-fold domains"/>
    <property type="match status" value="1"/>
</dbReference>
<dbReference type="PANTHER" id="PTHR15020">
    <property type="entry name" value="FLAVIN REDUCTASE-RELATED"/>
    <property type="match status" value="1"/>
</dbReference>
<keyword evidence="3" id="KW-1185">Reference proteome</keyword>
<dbReference type="InterPro" id="IPR036291">
    <property type="entry name" value="NAD(P)-bd_dom_sf"/>
</dbReference>
<dbReference type="PANTHER" id="PTHR15020:SF50">
    <property type="entry name" value="UPF0659 PROTEIN YMR090W"/>
    <property type="match status" value="1"/>
</dbReference>
<evidence type="ECO:0000259" key="1">
    <source>
        <dbReference type="Pfam" id="PF13460"/>
    </source>
</evidence>
<dbReference type="RefSeq" id="WP_067985407.1">
    <property type="nucleotide sequence ID" value="NZ_VMSD01000005.1"/>
</dbReference>
<evidence type="ECO:0000313" key="3">
    <source>
        <dbReference type="Proteomes" id="UP000798951"/>
    </source>
</evidence>
<proteinExistence type="predicted"/>
<feature type="domain" description="NAD(P)-binding" evidence="1">
    <location>
        <begin position="7"/>
        <end position="191"/>
    </location>
</feature>
<protein>
    <recommendedName>
        <fullName evidence="1">NAD(P)-binding domain-containing protein</fullName>
    </recommendedName>
</protein>
<accession>A0ABQ6YL78</accession>
<comment type="caution">
    <text evidence="2">The sequence shown here is derived from an EMBL/GenBank/DDBJ whole genome shotgun (WGS) entry which is preliminary data.</text>
</comment>
<dbReference type="InterPro" id="IPR016040">
    <property type="entry name" value="NAD(P)-bd_dom"/>
</dbReference>
<gene>
    <name evidence="2" type="ORF">FNL39_105468</name>
</gene>
<organism evidence="2 3">
    <name type="scientific">Nocardia caishijiensis</name>
    <dbReference type="NCBI Taxonomy" id="184756"/>
    <lineage>
        <taxon>Bacteria</taxon>
        <taxon>Bacillati</taxon>
        <taxon>Actinomycetota</taxon>
        <taxon>Actinomycetes</taxon>
        <taxon>Mycobacteriales</taxon>
        <taxon>Nocardiaceae</taxon>
        <taxon>Nocardia</taxon>
    </lineage>
</organism>
<sequence>MKIAVLGATGQTGRLIVALALDRGHEVIALARRPDQIAARPNLRVVRADVAEPGSVPAAVRGADAVLSGLGITKKQDPGILIDGALQIASAAPRVVWLTSLGMGATEGALGSVNGAMLKRVLRHEWNAKSVAGQAIRNAGGTTVHAGPLTGRPYDGRGRLIPADEFRPRLLPPTAPRAGIAALMVAEAESPGFADTDTIALFGR</sequence>
<dbReference type="EMBL" id="VMSD01000005">
    <property type="protein sequence ID" value="KAF0846552.1"/>
    <property type="molecule type" value="Genomic_DNA"/>
</dbReference>
<dbReference type="Proteomes" id="UP000798951">
    <property type="component" value="Unassembled WGS sequence"/>
</dbReference>